<proteinExistence type="predicted"/>
<feature type="region of interest" description="Disordered" evidence="1">
    <location>
        <begin position="655"/>
        <end position="675"/>
    </location>
</feature>
<evidence type="ECO:0000313" key="3">
    <source>
        <dbReference type="Proteomes" id="UP000198211"/>
    </source>
</evidence>
<feature type="compositionally biased region" description="Polar residues" evidence="1">
    <location>
        <begin position="659"/>
        <end position="669"/>
    </location>
</feature>
<evidence type="ECO:0000256" key="1">
    <source>
        <dbReference type="SAM" id="MobiDB-lite"/>
    </source>
</evidence>
<organism evidence="2 3">
    <name type="scientific">Phytophthora megakarya</name>
    <dbReference type="NCBI Taxonomy" id="4795"/>
    <lineage>
        <taxon>Eukaryota</taxon>
        <taxon>Sar</taxon>
        <taxon>Stramenopiles</taxon>
        <taxon>Oomycota</taxon>
        <taxon>Peronosporomycetes</taxon>
        <taxon>Peronosporales</taxon>
        <taxon>Peronosporaceae</taxon>
        <taxon>Phytophthora</taxon>
    </lineage>
</organism>
<gene>
    <name evidence="2" type="ORF">PHMEG_0009805</name>
</gene>
<comment type="caution">
    <text evidence="2">The sequence shown here is derived from an EMBL/GenBank/DDBJ whole genome shotgun (WGS) entry which is preliminary data.</text>
</comment>
<feature type="compositionally biased region" description="Basic residues" evidence="1">
    <location>
        <begin position="374"/>
        <end position="384"/>
    </location>
</feature>
<feature type="compositionally biased region" description="Low complexity" evidence="1">
    <location>
        <begin position="391"/>
        <end position="407"/>
    </location>
</feature>
<accession>A0A225WHS4</accession>
<dbReference type="Proteomes" id="UP000198211">
    <property type="component" value="Unassembled WGS sequence"/>
</dbReference>
<protein>
    <submittedName>
        <fullName evidence="2">Uncharacterized protein</fullName>
    </submittedName>
</protein>
<dbReference type="OrthoDB" id="94019at2759"/>
<keyword evidence="3" id="KW-1185">Reference proteome</keyword>
<sequence>MLDRHRVSQVACTLGTSKTTLELGNSSDDARSARRDFAPLEKVSTNKWLKGWSRLRVGSPKVTMIFSGPQGSTAAKNKCFEMRMPNYNVGRVMNFLNRHNARVSGNWPRLKALLEKFKDGSLPPDAWKTQIQINAADEFDADPGAYEYEVESDDEESKVPKVPKPQVTLKISTVDLTGPSSSESTPTKIQRKLFSGSKPKVLTDFQLRPSIYIPNTTDTLDPTTAKQLSVTKAREGLSQPVIWDKLRADIQELMRSHMSYDEALAPARADAEIHSHLDARHLTSMLVCIIYWKRLDKTPWVKYVPCWCYKEVESKLAKALSSGEVPTRWPNLRKDIQDDAVEIMAALYDSVTEEEDDEGRDATFSPGDDGQNKTPRRTTPRQAKRGRDTTSDSSSKSKPKRASSPPTKRAKSGNTQEIADSEKWIVEVPGQGILSWRHHGVLMKFPPGTANAVTQSFGFPDYAPNLVKDEVVQALRERWDPVTFKELMDTKPWDVMFEDRSKFLILHVRDNLKVVARESRDAIAAFMSVHRRAIWWFGHWVFIDLKTDDPYSVELHRERKAECDKAKKEYKKLLDDRVDAGLDETILDEPGSWTIPAKCCHWILMHEFHVKDDGTRYTLNEQMKLLDDQEPAHVQWNTCTSVEDRIKHLPDDYPLNPLKGSQRSSQKNHVTMAFD</sequence>
<feature type="region of interest" description="Disordered" evidence="1">
    <location>
        <begin position="350"/>
        <end position="418"/>
    </location>
</feature>
<dbReference type="AlphaFoldDB" id="A0A225WHS4"/>
<name>A0A225WHS4_9STRA</name>
<dbReference type="EMBL" id="NBNE01000938">
    <property type="protein sequence ID" value="OWZ16410.1"/>
    <property type="molecule type" value="Genomic_DNA"/>
</dbReference>
<evidence type="ECO:0000313" key="2">
    <source>
        <dbReference type="EMBL" id="OWZ16410.1"/>
    </source>
</evidence>
<reference evidence="3" key="1">
    <citation type="submission" date="2017-03" db="EMBL/GenBank/DDBJ databases">
        <title>Phytopthora megakarya and P. palmivora, two closely related causual agents of cacao black pod achieved similar genome size and gene model numbers by different mechanisms.</title>
        <authorList>
            <person name="Ali S."/>
            <person name="Shao J."/>
            <person name="Larry D.J."/>
            <person name="Kronmiller B."/>
            <person name="Shen D."/>
            <person name="Strem M.D."/>
            <person name="Melnick R.L."/>
            <person name="Guiltinan M.J."/>
            <person name="Tyler B.M."/>
            <person name="Meinhardt L.W."/>
            <person name="Bailey B.A."/>
        </authorList>
    </citation>
    <scope>NUCLEOTIDE SEQUENCE [LARGE SCALE GENOMIC DNA]</scope>
    <source>
        <strain evidence="3">zdho120</strain>
    </source>
</reference>